<feature type="region of interest" description="Disordered" evidence="12">
    <location>
        <begin position="233"/>
        <end position="288"/>
    </location>
</feature>
<keyword evidence="9" id="KW-0539">Nucleus</keyword>
<feature type="compositionally biased region" description="Basic and acidic residues" evidence="12">
    <location>
        <begin position="177"/>
        <end position="186"/>
    </location>
</feature>
<feature type="region of interest" description="Disordered" evidence="12">
    <location>
        <begin position="177"/>
        <end position="199"/>
    </location>
</feature>
<dbReference type="Pfam" id="PF25095">
    <property type="entry name" value="C2H2-zf_KIN17"/>
    <property type="match status" value="1"/>
</dbReference>
<dbReference type="InterPro" id="IPR038254">
    <property type="entry name" value="KIN17_WH-like_sf"/>
</dbReference>
<dbReference type="FunFam" id="3.40.50.12650:FF:000001">
    <property type="entry name" value="DNA cross-link repair 1A"/>
    <property type="match status" value="1"/>
</dbReference>
<evidence type="ECO:0000313" key="16">
    <source>
        <dbReference type="Proteomes" id="UP000075883"/>
    </source>
</evidence>
<dbReference type="VEuPathDB" id="VectorBase:ACUA014167"/>
<sequence length="921" mass="104848">MGKGKAEVGTPKYLANKMKAKGLQKLRWYCQMCEKQCRDENGFKCHTMSESHQRQILLFADNAGRFIDGFSSEFLTGYLQILRRQFGTKRVAANKVYQEYIADRHHLHMNATKWHSLSDFVKYLGRNGHCVVDETDKGWFITYIDRDPETLAMQEKMAKKQKMDKDDAERLAEFIEEQVRRGKNDQEPGSSGYSELKREHEEETIKIDLKLTGKLPQQSAPSVAIKRPFDLLDDSKKDKKPKSSLNSGDSKKMTALDELIKEEEQKKEKNNPKSSTKKNGSLTVPRKDIGKARRKICPSTNIKMLTKKYFDDSQKRITNFFNKEEDPERVGYCRVLKESVMPAIITGDLDMEKMLCVTVDESTDQLSISQNVSPFTIPETASPMSASQIMERIERVQSACYDPVREDWNMERVAFPIEVPTLNNNNEAMVDTTLCKTEPTKMQNKPRPSGSFKTPSNKIKPAPVSSRSKDAKSVRTKGGKKIVCPSYKIIAGTNFAVDAFRYGDIEGVTHYFLTHFHADHYIGLKKTFAKPLIMSPITARLVKAFINVSEEFYRVIDLHESIIIDDVEIIALDANHCPGGIMFLFRLPNGSTMLHTGDFRASPEMEEYPEFWNFPIDCIYLDTTYLSSKYAFKSQWESVADAREAVVTFLKKHIGVKVLIVCGSYLIGKEKVWLELAMTTGMKVWTEPNRLKALKAIADPQYLSKLVADPLEANIHVLAMNKLSYDELTEYMNQFPDQYESVIAIRPSGWEKNSKPQYRGRINIVGIEYSEHSSFDELKRFVQFIRPREVISTVPYGNSNQNRTPTVPASWYQGDMRPQRKALQLSITSFITPVKGVDVIMPNEASSSLRIRSLSLSTKSEANDVNMTKSTSDVEVIDVADSEGEEDIKFDKKSENGELSFDKRPGNVVVVMNVKVVEEED</sequence>
<dbReference type="PANTHER" id="PTHR23240">
    <property type="entry name" value="DNA CROSS-LINK REPAIR PROTEIN PSO2/SNM1-RELATED"/>
    <property type="match status" value="1"/>
</dbReference>
<dbReference type="GO" id="GO:0006303">
    <property type="term" value="P:double-strand break repair via nonhomologous end joining"/>
    <property type="evidence" value="ECO:0007669"/>
    <property type="project" value="TreeGrafter"/>
</dbReference>
<proteinExistence type="inferred from homology"/>
<dbReference type="SMART" id="SM00849">
    <property type="entry name" value="Lactamase_B"/>
    <property type="match status" value="1"/>
</dbReference>
<reference evidence="16" key="1">
    <citation type="submission" date="2013-09" db="EMBL/GenBank/DDBJ databases">
        <title>The Genome Sequence of Anopheles culicifacies species A.</title>
        <authorList>
            <consortium name="The Broad Institute Genomics Platform"/>
            <person name="Neafsey D.E."/>
            <person name="Besansky N."/>
            <person name="Howell P."/>
            <person name="Walton C."/>
            <person name="Young S.K."/>
            <person name="Zeng Q."/>
            <person name="Gargeya S."/>
            <person name="Fitzgerald M."/>
            <person name="Haas B."/>
            <person name="Abouelleil A."/>
            <person name="Allen A.W."/>
            <person name="Alvarado L."/>
            <person name="Arachchi H.M."/>
            <person name="Berlin A.M."/>
            <person name="Chapman S.B."/>
            <person name="Gainer-Dewar J."/>
            <person name="Goldberg J."/>
            <person name="Griggs A."/>
            <person name="Gujja S."/>
            <person name="Hansen M."/>
            <person name="Howarth C."/>
            <person name="Imamovic A."/>
            <person name="Ireland A."/>
            <person name="Larimer J."/>
            <person name="McCowan C."/>
            <person name="Murphy C."/>
            <person name="Pearson M."/>
            <person name="Poon T.W."/>
            <person name="Priest M."/>
            <person name="Roberts A."/>
            <person name="Saif S."/>
            <person name="Shea T."/>
            <person name="Sisk P."/>
            <person name="Sykes S."/>
            <person name="Wortman J."/>
            <person name="Nusbaum C."/>
            <person name="Birren B."/>
        </authorList>
    </citation>
    <scope>NUCLEOTIDE SEQUENCE [LARGE SCALE GENOMIC DNA]</scope>
    <source>
        <strain evidence="16">A-37</strain>
    </source>
</reference>
<keyword evidence="7" id="KW-0862">Zinc</keyword>
<keyword evidence="16" id="KW-1185">Reference proteome</keyword>
<dbReference type="SUPFAM" id="SSF56281">
    <property type="entry name" value="Metallo-hydrolase/oxidoreductase"/>
    <property type="match status" value="1"/>
</dbReference>
<evidence type="ECO:0000256" key="4">
    <source>
        <dbReference type="ARBA" id="ARBA00022723"/>
    </source>
</evidence>
<dbReference type="InterPro" id="IPR036236">
    <property type="entry name" value="Znf_C2H2_sf"/>
</dbReference>
<dbReference type="InterPro" id="IPR011084">
    <property type="entry name" value="DRMBL"/>
</dbReference>
<name>A0A182MBG0_9DIPT</name>
<evidence type="ECO:0000256" key="5">
    <source>
        <dbReference type="ARBA" id="ARBA00022763"/>
    </source>
</evidence>
<reference evidence="15" key="2">
    <citation type="submission" date="2020-05" db="UniProtKB">
        <authorList>
            <consortium name="EnsemblMetazoa"/>
        </authorList>
    </citation>
    <scope>IDENTIFICATION</scope>
    <source>
        <strain evidence="15">A-37</strain>
    </source>
</reference>
<evidence type="ECO:0000313" key="15">
    <source>
        <dbReference type="EnsemblMetazoa" id="ACUA014167-PA"/>
    </source>
</evidence>
<dbReference type="Gene3D" id="3.60.15.10">
    <property type="entry name" value="Ribonuclease Z/Hydroxyacylglutathione hydrolase-like"/>
    <property type="match status" value="1"/>
</dbReference>
<dbReference type="Pfam" id="PF07522">
    <property type="entry name" value="DRMBL"/>
    <property type="match status" value="1"/>
</dbReference>
<dbReference type="Gene3D" id="1.10.10.2030">
    <property type="entry name" value="DNA/RNA-binding protein Kin17, conserved domain"/>
    <property type="match status" value="1"/>
</dbReference>
<keyword evidence="8" id="KW-0234">DNA repair</keyword>
<keyword evidence="6" id="KW-0863">Zinc-finger</keyword>
<evidence type="ECO:0000256" key="2">
    <source>
        <dbReference type="ARBA" id="ARBA00008517"/>
    </source>
</evidence>
<dbReference type="Gene3D" id="3.40.50.12650">
    <property type="match status" value="1"/>
</dbReference>
<evidence type="ECO:0000259" key="13">
    <source>
        <dbReference type="SMART" id="SM00849"/>
    </source>
</evidence>
<dbReference type="EMBL" id="AXCM01005134">
    <property type="status" value="NOT_ANNOTATED_CDS"/>
    <property type="molecule type" value="Genomic_DNA"/>
</dbReference>
<dbReference type="InterPro" id="IPR056767">
    <property type="entry name" value="C2H2-Znf_KIN17"/>
</dbReference>
<dbReference type="InterPro" id="IPR001279">
    <property type="entry name" value="Metallo-B-lactamas"/>
</dbReference>
<feature type="region of interest" description="Disordered" evidence="12">
    <location>
        <begin position="438"/>
        <end position="473"/>
    </location>
</feature>
<feature type="compositionally biased region" description="Polar residues" evidence="12">
    <location>
        <begin position="272"/>
        <end position="282"/>
    </location>
</feature>
<evidence type="ECO:0000256" key="9">
    <source>
        <dbReference type="ARBA" id="ARBA00023242"/>
    </source>
</evidence>
<dbReference type="SMART" id="SM01253">
    <property type="entry name" value="Kin17_mid"/>
    <property type="match status" value="1"/>
</dbReference>
<dbReference type="GO" id="GO:0031123">
    <property type="term" value="P:RNA 3'-end processing"/>
    <property type="evidence" value="ECO:0007669"/>
    <property type="project" value="UniProtKB-ARBA"/>
</dbReference>
<evidence type="ECO:0000256" key="12">
    <source>
        <dbReference type="SAM" id="MobiDB-lite"/>
    </source>
</evidence>
<feature type="domain" description="Metallo-beta-lactamase" evidence="13">
    <location>
        <begin position="483"/>
        <end position="629"/>
    </location>
</feature>
<comment type="similarity">
    <text evidence="3">Belongs to the DNA repair metallo-beta-lactamase (DRMBL) family.</text>
</comment>
<evidence type="ECO:0000256" key="7">
    <source>
        <dbReference type="ARBA" id="ARBA00022833"/>
    </source>
</evidence>
<dbReference type="GO" id="GO:0003684">
    <property type="term" value="F:damaged DNA binding"/>
    <property type="evidence" value="ECO:0007669"/>
    <property type="project" value="TreeGrafter"/>
</dbReference>
<dbReference type="PANTHER" id="PTHR23240:SF6">
    <property type="entry name" value="DNA CROSS-LINK REPAIR 1A PROTEIN"/>
    <property type="match status" value="1"/>
</dbReference>
<comment type="subcellular location">
    <subcellularLocation>
        <location evidence="1">Nucleus</location>
    </subcellularLocation>
</comment>
<dbReference type="AlphaFoldDB" id="A0A182MBG0"/>
<evidence type="ECO:0000259" key="14">
    <source>
        <dbReference type="SMART" id="SM01253"/>
    </source>
</evidence>
<dbReference type="GO" id="GO:0036297">
    <property type="term" value="P:interstrand cross-link repair"/>
    <property type="evidence" value="ECO:0007669"/>
    <property type="project" value="TreeGrafter"/>
</dbReference>
<dbReference type="GO" id="GO:0035312">
    <property type="term" value="F:5'-3' DNA exonuclease activity"/>
    <property type="evidence" value="ECO:0007669"/>
    <property type="project" value="TreeGrafter"/>
</dbReference>
<evidence type="ECO:0000256" key="10">
    <source>
        <dbReference type="ARBA" id="ARBA00069609"/>
    </source>
</evidence>
<evidence type="ECO:0000256" key="1">
    <source>
        <dbReference type="ARBA" id="ARBA00004123"/>
    </source>
</evidence>
<feature type="domain" description="DNA/RNA-binding protein Kin17 WH-like" evidence="14">
    <location>
        <begin position="54"/>
        <end position="180"/>
    </location>
</feature>
<dbReference type="CDD" id="cd16273">
    <property type="entry name" value="SNM1A-1C-like_MBL-fold"/>
    <property type="match status" value="1"/>
</dbReference>
<keyword evidence="5" id="KW-0227">DNA damage</keyword>
<protein>
    <recommendedName>
        <fullName evidence="10">DNA cross-link repair 1A protein</fullName>
    </recommendedName>
    <alternativeName>
        <fullName evidence="11">SNM1 homolog A</fullName>
    </alternativeName>
</protein>
<organism evidence="15 16">
    <name type="scientific">Anopheles culicifacies</name>
    <dbReference type="NCBI Taxonomy" id="139723"/>
    <lineage>
        <taxon>Eukaryota</taxon>
        <taxon>Metazoa</taxon>
        <taxon>Ecdysozoa</taxon>
        <taxon>Arthropoda</taxon>
        <taxon>Hexapoda</taxon>
        <taxon>Insecta</taxon>
        <taxon>Pterygota</taxon>
        <taxon>Neoptera</taxon>
        <taxon>Endopterygota</taxon>
        <taxon>Diptera</taxon>
        <taxon>Nematocera</taxon>
        <taxon>Culicoidea</taxon>
        <taxon>Culicidae</taxon>
        <taxon>Anophelinae</taxon>
        <taxon>Anopheles</taxon>
        <taxon>culicifacies species complex</taxon>
    </lineage>
</organism>
<comment type="similarity">
    <text evidence="2">Belongs to the KIN17 family.</text>
</comment>
<evidence type="ECO:0000256" key="3">
    <source>
        <dbReference type="ARBA" id="ARBA00010304"/>
    </source>
</evidence>
<dbReference type="SUPFAM" id="SSF57667">
    <property type="entry name" value="beta-beta-alpha zinc fingers"/>
    <property type="match status" value="1"/>
</dbReference>
<accession>A0A182MBG0</accession>
<evidence type="ECO:0000256" key="11">
    <source>
        <dbReference type="ARBA" id="ARBA00078423"/>
    </source>
</evidence>
<keyword evidence="4" id="KW-0479">Metal-binding</keyword>
<feature type="compositionally biased region" description="Basic and acidic residues" evidence="12">
    <location>
        <begin position="249"/>
        <end position="271"/>
    </location>
</feature>
<dbReference type="FunFam" id="3.60.15.10:FF:000010">
    <property type="entry name" value="DNA cross-link repair 1A"/>
    <property type="match status" value="1"/>
</dbReference>
<dbReference type="InterPro" id="IPR019447">
    <property type="entry name" value="DNA/RNA-bd_Kin17_WH-like_dom"/>
</dbReference>
<dbReference type="STRING" id="139723.A0A182MBG0"/>
<dbReference type="GO" id="GO:0005634">
    <property type="term" value="C:nucleus"/>
    <property type="evidence" value="ECO:0007669"/>
    <property type="project" value="UniProtKB-SubCell"/>
</dbReference>
<dbReference type="InterPro" id="IPR036866">
    <property type="entry name" value="RibonucZ/Hydroxyglut_hydro"/>
</dbReference>
<evidence type="ECO:0000256" key="6">
    <source>
        <dbReference type="ARBA" id="ARBA00022771"/>
    </source>
</evidence>
<dbReference type="FunFam" id="1.10.10.2030:FF:000001">
    <property type="entry name" value="DNA/RNA-binding protein KIN17, putative"/>
    <property type="match status" value="1"/>
</dbReference>
<evidence type="ECO:0000256" key="8">
    <source>
        <dbReference type="ARBA" id="ARBA00023204"/>
    </source>
</evidence>
<dbReference type="Pfam" id="PF10357">
    <property type="entry name" value="WH_KIN17"/>
    <property type="match status" value="1"/>
</dbReference>
<dbReference type="GO" id="GO:0008270">
    <property type="term" value="F:zinc ion binding"/>
    <property type="evidence" value="ECO:0007669"/>
    <property type="project" value="UniProtKB-KW"/>
</dbReference>
<dbReference type="Proteomes" id="UP000075883">
    <property type="component" value="Unassembled WGS sequence"/>
</dbReference>
<dbReference type="EnsemblMetazoa" id="ACUA014167-RA">
    <property type="protein sequence ID" value="ACUA014167-PA"/>
    <property type="gene ID" value="ACUA014167"/>
</dbReference>